<dbReference type="KEGG" id="sre:PTSG_01586"/>
<feature type="compositionally biased region" description="Basic residues" evidence="1">
    <location>
        <begin position="19"/>
        <end position="32"/>
    </location>
</feature>
<gene>
    <name evidence="2" type="ORF">PTSG_01586</name>
</gene>
<dbReference type="GeneID" id="16078163"/>
<organism evidence="3">
    <name type="scientific">Salpingoeca rosetta (strain ATCC 50818 / BSB-021)</name>
    <dbReference type="NCBI Taxonomy" id="946362"/>
    <lineage>
        <taxon>Eukaryota</taxon>
        <taxon>Choanoflagellata</taxon>
        <taxon>Craspedida</taxon>
        <taxon>Salpingoecidae</taxon>
        <taxon>Salpingoeca</taxon>
    </lineage>
</organism>
<feature type="compositionally biased region" description="Low complexity" evidence="1">
    <location>
        <begin position="236"/>
        <end position="258"/>
    </location>
</feature>
<accession>F2TYD5</accession>
<dbReference type="EMBL" id="GL832957">
    <property type="protein sequence ID" value="EGD78609.1"/>
    <property type="molecule type" value="Genomic_DNA"/>
</dbReference>
<reference evidence="2" key="1">
    <citation type="submission" date="2009-08" db="EMBL/GenBank/DDBJ databases">
        <title>Annotation of Salpingoeca rosetta.</title>
        <authorList>
            <consortium name="The Broad Institute Genome Sequencing Platform"/>
            <person name="Russ C."/>
            <person name="Cuomo C."/>
            <person name="Burger G."/>
            <person name="Gray M.W."/>
            <person name="Holland P.W.H."/>
            <person name="King N."/>
            <person name="Lang F.B.F."/>
            <person name="Roger A.J."/>
            <person name="Ruiz-Trillo I."/>
            <person name="Young S.K."/>
            <person name="Zeng Q."/>
            <person name="Gargeya S."/>
            <person name="Alvarado L."/>
            <person name="Berlin A."/>
            <person name="Chapman S.B."/>
            <person name="Chen Z."/>
            <person name="Freedman E."/>
            <person name="Gellesch M."/>
            <person name="Goldberg J."/>
            <person name="Griggs A."/>
            <person name="Gujja S."/>
            <person name="Heilman E."/>
            <person name="Heiman D."/>
            <person name="Howarth C."/>
            <person name="Mehta T."/>
            <person name="Neiman D."/>
            <person name="Pearson M."/>
            <person name="Roberts A."/>
            <person name="Saif S."/>
            <person name="Shea T."/>
            <person name="Shenoy N."/>
            <person name="Sisk P."/>
            <person name="Stolte C."/>
            <person name="Sykes S."/>
            <person name="White J."/>
            <person name="Yandava C."/>
            <person name="Haas B."/>
            <person name="Nusbaum C."/>
            <person name="Birren B."/>
        </authorList>
    </citation>
    <scope>NUCLEOTIDE SEQUENCE [LARGE SCALE GENOMIC DNA]</scope>
    <source>
        <strain evidence="2">ATCC 50818</strain>
    </source>
</reference>
<dbReference type="Proteomes" id="UP000007799">
    <property type="component" value="Unassembled WGS sequence"/>
</dbReference>
<proteinExistence type="predicted"/>
<feature type="region of interest" description="Disordered" evidence="1">
    <location>
        <begin position="15"/>
        <end position="45"/>
    </location>
</feature>
<feature type="compositionally biased region" description="Low complexity" evidence="1">
    <location>
        <begin position="33"/>
        <end position="45"/>
    </location>
</feature>
<feature type="region of interest" description="Disordered" evidence="1">
    <location>
        <begin position="236"/>
        <end position="269"/>
    </location>
</feature>
<feature type="compositionally biased region" description="Acidic residues" evidence="1">
    <location>
        <begin position="346"/>
        <end position="365"/>
    </location>
</feature>
<feature type="region of interest" description="Disordered" evidence="1">
    <location>
        <begin position="287"/>
        <end position="408"/>
    </location>
</feature>
<sequence>MDDDHQPVLQRLRAELVRRQRQPRGRPPRRPQGRPQRWPQRWQRQPVPNCWALPEHQRNAEDHDQLVIDREPLVDNRHQPIDDMPFRGDGGEHDQQLGMPLSFAEDLFTQPMQDGQGYAPRLPANSTIQAQENDTPLIAFHHEHYQQQQYQQQSYQQQQYQQQYEQLTSAAGGNESADLNNATPALLPHQEYQQQYQQQPYQQQYQQQYEQLTSAAGGNESADLNNATPALLPHQEYQQQYQQPYQQQQEHYQQQQFQEHNHQHQEYQEYQQQYEQQYEQLTSTVGVNGSADLNNATPAPLPHQEHKQPYQQPYQQQHAASTDHSAHAPAAFGSAPPMSLSLRDDNNDDDVDDDGDDSDNDDGVDEQPGSQDEHRQDGVGAGDVEFCPLTLTNLPPPPPEYSHKPCPSDNPALTTLVELSTRVDMDPHVLLELTTTKASRKRKVVTFLQSAVLVEEPTAKVMKIVLRRIDPMLEKRFERQRRCVQNAWCNKLRERSDDVHDRWQRLKNHALRNEIQAANNTLQALTALQRRVTPAESPLFEGY</sequence>
<evidence type="ECO:0000256" key="1">
    <source>
        <dbReference type="SAM" id="MobiDB-lite"/>
    </source>
</evidence>
<dbReference type="AlphaFoldDB" id="F2TYD5"/>
<evidence type="ECO:0000313" key="2">
    <source>
        <dbReference type="EMBL" id="EGD78609.1"/>
    </source>
</evidence>
<dbReference type="RefSeq" id="XP_004997567.1">
    <property type="nucleotide sequence ID" value="XM_004997510.1"/>
</dbReference>
<feature type="compositionally biased region" description="Polar residues" evidence="1">
    <location>
        <begin position="287"/>
        <end position="297"/>
    </location>
</feature>
<name>F2TYD5_SALR5</name>
<evidence type="ECO:0000313" key="3">
    <source>
        <dbReference type="Proteomes" id="UP000007799"/>
    </source>
</evidence>
<keyword evidence="3" id="KW-1185">Reference proteome</keyword>
<dbReference type="InParanoid" id="F2TYD5"/>
<protein>
    <submittedName>
        <fullName evidence="2">Uncharacterized protein</fullName>
    </submittedName>
</protein>